<dbReference type="PANTHER" id="PTHR30329">
    <property type="entry name" value="STATOR ELEMENT OF FLAGELLAR MOTOR COMPLEX"/>
    <property type="match status" value="1"/>
</dbReference>
<dbReference type="STRING" id="407022.SAMN05661044_03867"/>
<dbReference type="EMBL" id="FOAF01000005">
    <property type="protein sequence ID" value="SEL95726.1"/>
    <property type="molecule type" value="Genomic_DNA"/>
</dbReference>
<proteinExistence type="predicted"/>
<evidence type="ECO:0000256" key="4">
    <source>
        <dbReference type="PROSITE-ProRule" id="PRU00473"/>
    </source>
</evidence>
<dbReference type="SUPFAM" id="SSF82171">
    <property type="entry name" value="DPP6 N-terminal domain-like"/>
    <property type="match status" value="1"/>
</dbReference>
<dbReference type="InterPro" id="IPR036737">
    <property type="entry name" value="OmpA-like_sf"/>
</dbReference>
<evidence type="ECO:0000256" key="3">
    <source>
        <dbReference type="ARBA" id="ARBA00023237"/>
    </source>
</evidence>
<dbReference type="InterPro" id="IPR006665">
    <property type="entry name" value="OmpA-like"/>
</dbReference>
<keyword evidence="7" id="KW-1185">Reference proteome</keyword>
<organism evidence="6 7">
    <name type="scientific">Olivibacter domesticus</name>
    <name type="common">Pseudosphingobacterium domesticum</name>
    <dbReference type="NCBI Taxonomy" id="407022"/>
    <lineage>
        <taxon>Bacteria</taxon>
        <taxon>Pseudomonadati</taxon>
        <taxon>Bacteroidota</taxon>
        <taxon>Sphingobacteriia</taxon>
        <taxon>Sphingobacteriales</taxon>
        <taxon>Sphingobacteriaceae</taxon>
        <taxon>Olivibacter</taxon>
    </lineage>
</organism>
<dbReference type="InterPro" id="IPR011990">
    <property type="entry name" value="TPR-like_helical_dom_sf"/>
</dbReference>
<sequence>MQHLMKNLYIYPYLIVLLLLGIGVQAQEQPSLRDRANQFYNEYQYAKAAPLFESLVDSKRPRATDLERLADCYRKMNNYSVAENWYVRVLEDSTSNPINFLRYAEVLKANGKYKEAKGAFEQYATKGGDSEEISSLVQGCDSAIVWMENPTTHTLRNEAAVNTALAEFGAYTVEDKVYYVGEPDAIMFKNVYGWTGNPFLRVYNTKRYENNGLQQSNIAEATFNNEPYHVGPIASNKEGTTLYVTRTHAGSVNQKEKEERKRYRTKNLELYIYTNDNGTWNATPFAYNNVKEYSVGHAALSLDGETLYFVSDMPGGQGGTDIWYSERLLNGEWGQPQNAGTMINSKGDEMFPSITTEGTLYFSSNGWLGMGNLDVFTSKGSRGQWSKAVNMHFPVNSAGDDFAYTVNDITNLTEAGYMSSNRKGGVGSDDIYSFTYLKPTFNVVLSGVTYDKESEEPLPETNVTLLDERGEVLALKTSKEKGQFEFEVDVEKAYSVLGERVGYYPDSAHTNTNGLNPGDTVKVALYLDQLKQGKTFRLDNIYYDFDKFNIRQDAAIILDGLVKVLKDNPTLRIELSSHTDSRGRDKYNMSLSQKRAQAAVNYLVSKGIARDRMVAKGYGESKLLNRCANGVKCSEAEHQLNRRTEFTVLEL</sequence>
<evidence type="ECO:0000313" key="7">
    <source>
        <dbReference type="Proteomes" id="UP000199421"/>
    </source>
</evidence>
<dbReference type="SUPFAM" id="SSF103088">
    <property type="entry name" value="OmpA-like"/>
    <property type="match status" value="1"/>
</dbReference>
<evidence type="ECO:0000313" key="6">
    <source>
        <dbReference type="EMBL" id="SEL95726.1"/>
    </source>
</evidence>
<dbReference type="PANTHER" id="PTHR30329:SF21">
    <property type="entry name" value="LIPOPROTEIN YIAD-RELATED"/>
    <property type="match status" value="1"/>
</dbReference>
<protein>
    <submittedName>
        <fullName evidence="6">Outer membrane protein OmpA</fullName>
    </submittedName>
</protein>
<dbReference type="Pfam" id="PF07676">
    <property type="entry name" value="PD40"/>
    <property type="match status" value="2"/>
</dbReference>
<dbReference type="SUPFAM" id="SSF48452">
    <property type="entry name" value="TPR-like"/>
    <property type="match status" value="1"/>
</dbReference>
<gene>
    <name evidence="6" type="ORF">SAMN05661044_03867</name>
</gene>
<keyword evidence="2 4" id="KW-0472">Membrane</keyword>
<accession>A0A1H7UG34</accession>
<dbReference type="PROSITE" id="PS51123">
    <property type="entry name" value="OMPA_2"/>
    <property type="match status" value="1"/>
</dbReference>
<dbReference type="Gene3D" id="3.30.1330.60">
    <property type="entry name" value="OmpA-like domain"/>
    <property type="match status" value="1"/>
</dbReference>
<dbReference type="Gene3D" id="1.25.40.10">
    <property type="entry name" value="Tetratricopeptide repeat domain"/>
    <property type="match status" value="1"/>
</dbReference>
<evidence type="ECO:0000256" key="1">
    <source>
        <dbReference type="ARBA" id="ARBA00004442"/>
    </source>
</evidence>
<dbReference type="GO" id="GO:0009279">
    <property type="term" value="C:cell outer membrane"/>
    <property type="evidence" value="ECO:0007669"/>
    <property type="project" value="UniProtKB-SubCell"/>
</dbReference>
<dbReference type="Pfam" id="PF00691">
    <property type="entry name" value="OmpA"/>
    <property type="match status" value="1"/>
</dbReference>
<dbReference type="InterPro" id="IPR050330">
    <property type="entry name" value="Bact_OuterMem_StrucFunc"/>
</dbReference>
<name>A0A1H7UG34_OLID1</name>
<dbReference type="PRINTS" id="PR01021">
    <property type="entry name" value="OMPADOMAIN"/>
</dbReference>
<comment type="subcellular location">
    <subcellularLocation>
        <location evidence="1">Cell outer membrane</location>
    </subcellularLocation>
</comment>
<feature type="domain" description="OmpA-like" evidence="5">
    <location>
        <begin position="532"/>
        <end position="651"/>
    </location>
</feature>
<reference evidence="7" key="1">
    <citation type="submission" date="2016-10" db="EMBL/GenBank/DDBJ databases">
        <authorList>
            <person name="Varghese N."/>
            <person name="Submissions S."/>
        </authorList>
    </citation>
    <scope>NUCLEOTIDE SEQUENCE [LARGE SCALE GENOMIC DNA]</scope>
    <source>
        <strain evidence="7">DSM 18733</strain>
    </source>
</reference>
<dbReference type="InterPro" id="IPR006664">
    <property type="entry name" value="OMP_bac"/>
</dbReference>
<dbReference type="AlphaFoldDB" id="A0A1H7UG34"/>
<dbReference type="Proteomes" id="UP000199421">
    <property type="component" value="Unassembled WGS sequence"/>
</dbReference>
<keyword evidence="3" id="KW-0998">Cell outer membrane</keyword>
<evidence type="ECO:0000259" key="5">
    <source>
        <dbReference type="PROSITE" id="PS51123"/>
    </source>
</evidence>
<dbReference type="InterPro" id="IPR011659">
    <property type="entry name" value="WD40"/>
</dbReference>
<evidence type="ECO:0000256" key="2">
    <source>
        <dbReference type="ARBA" id="ARBA00023136"/>
    </source>
</evidence>
<dbReference type="CDD" id="cd07185">
    <property type="entry name" value="OmpA_C-like"/>
    <property type="match status" value="1"/>
</dbReference>